<feature type="transmembrane region" description="Helical" evidence="1">
    <location>
        <begin position="6"/>
        <end position="25"/>
    </location>
</feature>
<gene>
    <name evidence="2" type="ORF">CGC53_06125</name>
</gene>
<feature type="transmembrane region" description="Helical" evidence="1">
    <location>
        <begin position="32"/>
        <end position="57"/>
    </location>
</feature>
<dbReference type="Proteomes" id="UP000217276">
    <property type="component" value="Chromosome"/>
</dbReference>
<proteinExistence type="predicted"/>
<keyword evidence="3" id="KW-1185">Reference proteome</keyword>
<accession>A0A250F9Z6</accession>
<protein>
    <submittedName>
        <fullName evidence="2">Uncharacterized protein</fullName>
    </submittedName>
</protein>
<keyword evidence="1" id="KW-0472">Membrane</keyword>
<dbReference type="AlphaFoldDB" id="A0A250F9Z6"/>
<organism evidence="2 3">
    <name type="scientific">Capnocytophaga leadbetteri</name>
    <dbReference type="NCBI Taxonomy" id="327575"/>
    <lineage>
        <taxon>Bacteria</taxon>
        <taxon>Pseudomonadati</taxon>
        <taxon>Bacteroidota</taxon>
        <taxon>Flavobacteriia</taxon>
        <taxon>Flavobacteriales</taxon>
        <taxon>Flavobacteriaceae</taxon>
        <taxon>Capnocytophaga</taxon>
    </lineage>
</organism>
<feature type="transmembrane region" description="Helical" evidence="1">
    <location>
        <begin position="77"/>
        <end position="95"/>
    </location>
</feature>
<keyword evidence="1" id="KW-0812">Transmembrane</keyword>
<dbReference type="RefSeq" id="WP_095914017.1">
    <property type="nucleotide sequence ID" value="NZ_CAUUPF010000002.1"/>
</dbReference>
<dbReference type="KEGG" id="clk:CGC53_06125"/>
<sequence length="333" mass="37679">MSRTRLFWIIAALLTVAAAVVFFPIEAFEKGGIYYALLMGVLIGLLSFLAIAEITTFSALRTAMLDKEAPTNTPMNAFIPVMVLIVAGFVIYQLINYRIDYLLKTEGLYAEATIEQGQRETIKRIGSTSENYKVQVSFADAKTAKQYTFSTAVPKELFSMIYKGQRLRVLYLPKQPTVFRLMAGENIERYQERQNRKLQLQDLNTLFATSPAEVLEALKRISPTWEVAADDELPDRPLVIEGHLFKNDQLQESLLISSHGIALYEGGYTYDFIQRTPLLKQPETTSLPLEDGKSEKVTLYETAAYTVKRVEVITFRASSISVDAYYLVMTNKK</sequence>
<name>A0A250F9Z6_9FLAO</name>
<keyword evidence="1" id="KW-1133">Transmembrane helix</keyword>
<evidence type="ECO:0000313" key="2">
    <source>
        <dbReference type="EMBL" id="ATA81952.1"/>
    </source>
</evidence>
<evidence type="ECO:0000313" key="3">
    <source>
        <dbReference type="Proteomes" id="UP000217276"/>
    </source>
</evidence>
<evidence type="ECO:0000256" key="1">
    <source>
        <dbReference type="SAM" id="Phobius"/>
    </source>
</evidence>
<reference evidence="3" key="1">
    <citation type="submission" date="2017-06" db="EMBL/GenBank/DDBJ databases">
        <title>Capnocytophaga spp. assemblies.</title>
        <authorList>
            <person name="Gulvik C.A."/>
        </authorList>
    </citation>
    <scope>NUCLEOTIDE SEQUENCE [LARGE SCALE GENOMIC DNA]</scope>
    <source>
        <strain evidence="3">H6253</strain>
    </source>
</reference>
<dbReference type="EMBL" id="CP022384">
    <property type="protein sequence ID" value="ATA81952.1"/>
    <property type="molecule type" value="Genomic_DNA"/>
</dbReference>